<dbReference type="RefSeq" id="WP_010229717.1">
    <property type="nucleotide sequence ID" value="NZ_CP007217.1"/>
</dbReference>
<dbReference type="GeneID" id="1246302"/>
<evidence type="ECO:0008006" key="4">
    <source>
        <dbReference type="Google" id="ProtNLM"/>
    </source>
</evidence>
<dbReference type="PATRIC" id="fig|83560.10.peg.177"/>
<sequence>MRFLLALFSLILVLPTTEAFSQEERQCPQEVEEDSRGKGKDTCVFYSYEQALRHAREHDKLTLVVLLDRSEGFSFELLYEVASSMEDSLLAEFADFVVLARTGVVPLIYPPIQDPMIGEITAFLAAFPDQEFPEQPAIITIAVGDTSAEIMDITLIPQVSEDIK</sequence>
<name>A0A069ZN69_CHLMR</name>
<protein>
    <recommendedName>
        <fullName evidence="4">TPM domain-containing protein</fullName>
    </recommendedName>
</protein>
<organism evidence="2 3">
    <name type="scientific">Chlamydia muridarum</name>
    <dbReference type="NCBI Taxonomy" id="83560"/>
    <lineage>
        <taxon>Bacteria</taxon>
        <taxon>Pseudomonadati</taxon>
        <taxon>Chlamydiota</taxon>
        <taxon>Chlamydiia</taxon>
        <taxon>Chlamydiales</taxon>
        <taxon>Chlamydiaceae</taxon>
        <taxon>Chlamydia/Chlamydophila group</taxon>
        <taxon>Chlamydia</taxon>
    </lineage>
</organism>
<dbReference type="Proteomes" id="UP000260363">
    <property type="component" value="Chromosome"/>
</dbReference>
<dbReference type="AlphaFoldDB" id="A0A069ZN69"/>
<evidence type="ECO:0000313" key="2">
    <source>
        <dbReference type="EMBL" id="AJR10270.1"/>
    </source>
</evidence>
<dbReference type="KEGG" id="cmg:NC81_00910"/>
<evidence type="ECO:0000313" key="3">
    <source>
        <dbReference type="Proteomes" id="UP000260363"/>
    </source>
</evidence>
<gene>
    <name evidence="2" type="ORF">BD36_00965</name>
</gene>
<reference evidence="2 3" key="1">
    <citation type="submission" date="2014-02" db="EMBL/GenBank/DDBJ databases">
        <authorList>
            <person name="Chen C."/>
            <person name="Conrad T.A."/>
            <person name="Zhou Z."/>
            <person name="Lai Z."/>
            <person name="Zhong G."/>
        </authorList>
    </citation>
    <scope>NUCLEOTIDE SEQUENCE [LARGE SCALE GENOMIC DNA]</scope>
    <source>
        <strain evidence="2 3">Nigg3-28</strain>
    </source>
</reference>
<dbReference type="OMA" id="ENTIAFH"/>
<proteinExistence type="predicted"/>
<dbReference type="KEGG" id="cmm:NC80_00895"/>
<feature type="signal peptide" evidence="1">
    <location>
        <begin position="1"/>
        <end position="21"/>
    </location>
</feature>
<feature type="chain" id="PRO_5007372698" description="TPM domain-containing protein" evidence="1">
    <location>
        <begin position="22"/>
        <end position="164"/>
    </location>
</feature>
<dbReference type="EMBL" id="CP007217">
    <property type="protein sequence ID" value="AJR10270.1"/>
    <property type="molecule type" value="Genomic_DNA"/>
</dbReference>
<accession>A0A069ZN69</accession>
<evidence type="ECO:0000256" key="1">
    <source>
        <dbReference type="SAM" id="SignalP"/>
    </source>
</evidence>
<keyword evidence="1" id="KW-0732">Signal</keyword>
<dbReference type="KEGG" id="cmx:DNC_00910"/>